<dbReference type="GO" id="GO:0016020">
    <property type="term" value="C:membrane"/>
    <property type="evidence" value="ECO:0007669"/>
    <property type="project" value="UniProtKB-SubCell"/>
</dbReference>
<dbReference type="Gene3D" id="2.40.30.170">
    <property type="match status" value="1"/>
</dbReference>
<keyword evidence="3 7" id="KW-1133">Transmembrane helix</keyword>
<name>A0A6N6VY23_9BACT</name>
<dbReference type="Gene3D" id="2.40.50.100">
    <property type="match status" value="1"/>
</dbReference>
<dbReference type="InterPro" id="IPR058792">
    <property type="entry name" value="Beta-barrel_RND_2"/>
</dbReference>
<sequence length="395" mass="43116">MENIKQWIFKSPNSTKVFFGILISSLFTVTLVWFINHGKENTDDSQIVGHIVTVSPRISGQIAKIFVENNQSVKLGDILVELDSAKELADLESAEAEYEAAKASYEQAQAQHEQMDKNFSATVTQAEGGLTQASSSVMASYEAIKQARANLNSAMSAEELAKKNLERYLNLKKQGAVTQFDLDNQQNQYAQAKAARESAQAQLGSMEASRKQSSGSLQQAKGQLLSAQSLSKQVKAYESAVALALAKMKKAEAELDKAKLQLSYTQVKAPFAGVTSNKMAELGQLVESSTPLFSIVSLDDTWLVANFKEDQLQKMKPGQNVKIKVDSYPGKSFQGIVRSLSGASGSTFALLPPDNASGNFIKVTQRFPVEIDFQNRPKDLVLRPGMSTEVTVITK</sequence>
<evidence type="ECO:0000259" key="8">
    <source>
        <dbReference type="Pfam" id="PF25917"/>
    </source>
</evidence>
<organism evidence="10 11">
    <name type="scientific">Silvanigrella paludirubra</name>
    <dbReference type="NCBI Taxonomy" id="2499159"/>
    <lineage>
        <taxon>Bacteria</taxon>
        <taxon>Pseudomonadati</taxon>
        <taxon>Bdellovibrionota</taxon>
        <taxon>Oligoflexia</taxon>
        <taxon>Silvanigrellales</taxon>
        <taxon>Silvanigrellaceae</taxon>
        <taxon>Silvanigrella</taxon>
    </lineage>
</organism>
<evidence type="ECO:0000256" key="5">
    <source>
        <dbReference type="SAM" id="Coils"/>
    </source>
</evidence>
<dbReference type="EMBL" id="WFLM01000001">
    <property type="protein sequence ID" value="KAB8041064.1"/>
    <property type="molecule type" value="Genomic_DNA"/>
</dbReference>
<dbReference type="PANTHER" id="PTHR30386">
    <property type="entry name" value="MEMBRANE FUSION SUBUNIT OF EMRAB-TOLC MULTIDRUG EFFLUX PUMP"/>
    <property type="match status" value="1"/>
</dbReference>
<dbReference type="Pfam" id="PF25917">
    <property type="entry name" value="BSH_RND"/>
    <property type="match status" value="1"/>
</dbReference>
<dbReference type="Gene3D" id="1.10.287.470">
    <property type="entry name" value="Helix hairpin bin"/>
    <property type="match status" value="1"/>
</dbReference>
<feature type="coiled-coil region" evidence="5">
    <location>
        <begin position="234"/>
        <end position="268"/>
    </location>
</feature>
<evidence type="ECO:0000256" key="2">
    <source>
        <dbReference type="ARBA" id="ARBA00022692"/>
    </source>
</evidence>
<feature type="compositionally biased region" description="Low complexity" evidence="6">
    <location>
        <begin position="192"/>
        <end position="202"/>
    </location>
</feature>
<evidence type="ECO:0000256" key="4">
    <source>
        <dbReference type="ARBA" id="ARBA00023136"/>
    </source>
</evidence>
<dbReference type="InterPro" id="IPR050739">
    <property type="entry name" value="MFP"/>
</dbReference>
<dbReference type="PANTHER" id="PTHR30386:SF26">
    <property type="entry name" value="TRANSPORT PROTEIN COMB"/>
    <property type="match status" value="1"/>
</dbReference>
<keyword evidence="4 7" id="KW-0472">Membrane</keyword>
<reference evidence="10 11" key="1">
    <citation type="submission" date="2019-10" db="EMBL/GenBank/DDBJ databases">
        <title>New species of Slilvanegrellaceae.</title>
        <authorList>
            <person name="Pitt A."/>
            <person name="Hahn M.W."/>
        </authorList>
    </citation>
    <scope>NUCLEOTIDE SEQUENCE [LARGE SCALE GENOMIC DNA]</scope>
    <source>
        <strain evidence="10 11">SP-Ram-0.45-NSY-1</strain>
    </source>
</reference>
<comment type="subcellular location">
    <subcellularLocation>
        <location evidence="1">Membrane</location>
        <topology evidence="1">Single-pass membrane protein</topology>
    </subcellularLocation>
</comment>
<comment type="caution">
    <text evidence="10">The sequence shown here is derived from an EMBL/GenBank/DDBJ whole genome shotgun (WGS) entry which is preliminary data.</text>
</comment>
<protein>
    <submittedName>
        <fullName evidence="10">HlyD family efflux transporter periplasmic adaptor subunit</fullName>
    </submittedName>
</protein>
<keyword evidence="2 7" id="KW-0812">Transmembrane</keyword>
<dbReference type="Proteomes" id="UP000437748">
    <property type="component" value="Unassembled WGS sequence"/>
</dbReference>
<dbReference type="RefSeq" id="WP_153418587.1">
    <property type="nucleotide sequence ID" value="NZ_WFLM01000001.1"/>
</dbReference>
<feature type="coiled-coil region" evidence="5">
    <location>
        <begin position="84"/>
        <end position="118"/>
    </location>
</feature>
<evidence type="ECO:0000313" key="11">
    <source>
        <dbReference type="Proteomes" id="UP000437748"/>
    </source>
</evidence>
<accession>A0A6N6VY23</accession>
<dbReference type="GO" id="GO:0015562">
    <property type="term" value="F:efflux transmembrane transporter activity"/>
    <property type="evidence" value="ECO:0007669"/>
    <property type="project" value="InterPro"/>
</dbReference>
<keyword evidence="5" id="KW-0175">Coiled coil</keyword>
<feature type="region of interest" description="Disordered" evidence="6">
    <location>
        <begin position="192"/>
        <end position="217"/>
    </location>
</feature>
<dbReference type="Pfam" id="PF25954">
    <property type="entry name" value="Beta-barrel_RND_2"/>
    <property type="match status" value="1"/>
</dbReference>
<gene>
    <name evidence="10" type="ORF">GCL60_03760</name>
</gene>
<feature type="domain" description="CusB-like beta-barrel" evidence="9">
    <location>
        <begin position="302"/>
        <end position="340"/>
    </location>
</feature>
<evidence type="ECO:0000256" key="6">
    <source>
        <dbReference type="SAM" id="MobiDB-lite"/>
    </source>
</evidence>
<feature type="transmembrane region" description="Helical" evidence="7">
    <location>
        <begin position="17"/>
        <end position="35"/>
    </location>
</feature>
<keyword evidence="11" id="KW-1185">Reference proteome</keyword>
<evidence type="ECO:0000259" key="9">
    <source>
        <dbReference type="Pfam" id="PF25954"/>
    </source>
</evidence>
<feature type="domain" description="Multidrug resistance protein MdtA-like barrel-sandwich hybrid" evidence="8">
    <location>
        <begin position="51"/>
        <end position="296"/>
    </location>
</feature>
<dbReference type="InterPro" id="IPR058625">
    <property type="entry name" value="MdtA-like_BSH"/>
</dbReference>
<evidence type="ECO:0000256" key="7">
    <source>
        <dbReference type="SAM" id="Phobius"/>
    </source>
</evidence>
<evidence type="ECO:0000313" key="10">
    <source>
        <dbReference type="EMBL" id="KAB8041064.1"/>
    </source>
</evidence>
<proteinExistence type="predicted"/>
<dbReference type="PRINTS" id="PR01490">
    <property type="entry name" value="RTXTOXIND"/>
</dbReference>
<evidence type="ECO:0000256" key="1">
    <source>
        <dbReference type="ARBA" id="ARBA00004167"/>
    </source>
</evidence>
<dbReference type="SUPFAM" id="SSF111369">
    <property type="entry name" value="HlyD-like secretion proteins"/>
    <property type="match status" value="2"/>
</dbReference>
<dbReference type="AlphaFoldDB" id="A0A6N6VY23"/>
<dbReference type="OrthoDB" id="9811754at2"/>
<evidence type="ECO:0000256" key="3">
    <source>
        <dbReference type="ARBA" id="ARBA00022989"/>
    </source>
</evidence>